<dbReference type="CDD" id="cd00886">
    <property type="entry name" value="MogA_MoaB"/>
    <property type="match status" value="1"/>
</dbReference>
<evidence type="ECO:0000256" key="1">
    <source>
        <dbReference type="ARBA" id="ARBA00003487"/>
    </source>
</evidence>
<protein>
    <submittedName>
        <fullName evidence="5">Molybdenum cofactor synthesis domain-containing protein</fullName>
    </submittedName>
</protein>
<dbReference type="UniPathway" id="UPA00344"/>
<dbReference type="SUPFAM" id="SSF53218">
    <property type="entry name" value="Molybdenum cofactor biosynthesis proteins"/>
    <property type="match status" value="1"/>
</dbReference>
<dbReference type="Pfam" id="PF00994">
    <property type="entry name" value="MoCF_biosynth"/>
    <property type="match status" value="1"/>
</dbReference>
<dbReference type="OrthoDB" id="9784492at2"/>
<accession>A0A1W1VAR2</accession>
<dbReference type="Gene3D" id="3.40.980.10">
    <property type="entry name" value="MoaB/Mog-like domain"/>
    <property type="match status" value="1"/>
</dbReference>
<dbReference type="InterPro" id="IPR036425">
    <property type="entry name" value="MoaB/Mog-like_dom_sf"/>
</dbReference>
<feature type="domain" description="MoaB/Mog" evidence="4">
    <location>
        <begin position="5"/>
        <end position="146"/>
    </location>
</feature>
<dbReference type="InterPro" id="IPR051920">
    <property type="entry name" value="MPT_Adenylyltrnsfr/MoaC-Rel"/>
</dbReference>
<comment type="function">
    <text evidence="1">May be involved in the biosynthesis of molybdopterin.</text>
</comment>
<evidence type="ECO:0000256" key="3">
    <source>
        <dbReference type="ARBA" id="ARBA00023150"/>
    </source>
</evidence>
<dbReference type="AlphaFoldDB" id="A0A1W1VAR2"/>
<organism evidence="5 6">
    <name type="scientific">Peptoniphilus asaccharolyticus DSM 20463</name>
    <dbReference type="NCBI Taxonomy" id="573058"/>
    <lineage>
        <taxon>Bacteria</taxon>
        <taxon>Bacillati</taxon>
        <taxon>Bacillota</taxon>
        <taxon>Tissierellia</taxon>
        <taxon>Tissierellales</taxon>
        <taxon>Peptoniphilaceae</taxon>
        <taxon>Peptoniphilus</taxon>
    </lineage>
</organism>
<dbReference type="RefSeq" id="WP_084231192.1">
    <property type="nucleotide sequence ID" value="NZ_FWWR01000011.1"/>
</dbReference>
<keyword evidence="6" id="KW-1185">Reference proteome</keyword>
<comment type="pathway">
    <text evidence="2">Cofactor biosynthesis; molybdopterin biosynthesis.</text>
</comment>
<reference evidence="6" key="1">
    <citation type="submission" date="2017-04" db="EMBL/GenBank/DDBJ databases">
        <authorList>
            <person name="Varghese N."/>
            <person name="Submissions S."/>
        </authorList>
    </citation>
    <scope>NUCLEOTIDE SEQUENCE [LARGE SCALE GENOMIC DNA]</scope>
    <source>
        <strain evidence="6">DSM 20463</strain>
    </source>
</reference>
<name>A0A1W1VAR2_PEPAS</name>
<evidence type="ECO:0000313" key="6">
    <source>
        <dbReference type="Proteomes" id="UP000192368"/>
    </source>
</evidence>
<dbReference type="Proteomes" id="UP000192368">
    <property type="component" value="Unassembled WGS sequence"/>
</dbReference>
<dbReference type="PANTHER" id="PTHR43764:SF1">
    <property type="entry name" value="MOLYBDOPTERIN MOLYBDOTRANSFERASE"/>
    <property type="match status" value="1"/>
</dbReference>
<dbReference type="SMART" id="SM00852">
    <property type="entry name" value="MoCF_biosynth"/>
    <property type="match status" value="1"/>
</dbReference>
<evidence type="ECO:0000256" key="2">
    <source>
        <dbReference type="ARBA" id="ARBA00005046"/>
    </source>
</evidence>
<keyword evidence="3" id="KW-0501">Molybdenum cofactor biosynthesis</keyword>
<evidence type="ECO:0000259" key="4">
    <source>
        <dbReference type="SMART" id="SM00852"/>
    </source>
</evidence>
<dbReference type="EMBL" id="FWWR01000011">
    <property type="protein sequence ID" value="SMB90448.1"/>
    <property type="molecule type" value="Genomic_DNA"/>
</dbReference>
<gene>
    <name evidence="5" type="ORF">SAMN00017477_1630</name>
</gene>
<sequence length="162" mass="17618">MYSVFILTVSDSGFYENKADFSGPSLVELMSEQGYEVVGTGIVPDDRELIKKELIKHADVNLILTTGGTGLGRRDITPEATKDVIDREVPGLAELMRMKSYEVVESGILSRQVCGTMGSCLIVNLPGSPKAAKENISFVLKPLEHALKMLNTEKANCAGIER</sequence>
<evidence type="ECO:0000313" key="5">
    <source>
        <dbReference type="EMBL" id="SMB90448.1"/>
    </source>
</evidence>
<dbReference type="PROSITE" id="PS01078">
    <property type="entry name" value="MOCF_BIOSYNTHESIS_1"/>
    <property type="match status" value="1"/>
</dbReference>
<dbReference type="PANTHER" id="PTHR43764">
    <property type="entry name" value="MOLYBDENUM COFACTOR BIOSYNTHESIS"/>
    <property type="match status" value="1"/>
</dbReference>
<dbReference type="InterPro" id="IPR008284">
    <property type="entry name" value="MoCF_biosynth_CS"/>
</dbReference>
<dbReference type="InterPro" id="IPR001453">
    <property type="entry name" value="MoaB/Mog_dom"/>
</dbReference>
<dbReference type="STRING" id="573058.SAMN00017477_1630"/>
<dbReference type="GO" id="GO:0006777">
    <property type="term" value="P:Mo-molybdopterin cofactor biosynthetic process"/>
    <property type="evidence" value="ECO:0007669"/>
    <property type="project" value="UniProtKB-KW"/>
</dbReference>
<dbReference type="NCBIfam" id="TIGR00177">
    <property type="entry name" value="molyb_syn"/>
    <property type="match status" value="1"/>
</dbReference>
<proteinExistence type="predicted"/>